<accession>A0A4P7C3V1</accession>
<dbReference type="Gene3D" id="6.20.240.60">
    <property type="match status" value="1"/>
</dbReference>
<dbReference type="Gene3D" id="1.10.10.2520">
    <property type="entry name" value="Cell wall hydrolase SleB, domain 1"/>
    <property type="match status" value="1"/>
</dbReference>
<dbReference type="RefSeq" id="WP_134358751.1">
    <property type="nucleotide sequence ID" value="NZ_CP038033.1"/>
</dbReference>
<dbReference type="InterPro" id="IPR011105">
    <property type="entry name" value="Cell_wall_hydrolase_SleB"/>
</dbReference>
<keyword evidence="2" id="KW-0378">Hydrolase</keyword>
<dbReference type="Proteomes" id="UP000294325">
    <property type="component" value="Chromosome"/>
</dbReference>
<dbReference type="Pfam" id="PF07486">
    <property type="entry name" value="Hydrolase_2"/>
    <property type="match status" value="1"/>
</dbReference>
<sequence>MIVLRMAVLITLVLSLGWVKPSQATNLNEKEVRCLALNLYWEARSEGREGMIAVGWIVLNRMDDSRFPAKVCSIIHQGGESPPCEWNWWCDGRSDRPREKKAWKKAQKVAQLLLTHPPPDPTRGALWYHHTSTKTPPWLKKRKKTALIGKHVFFR</sequence>
<dbReference type="OrthoDB" id="9785345at2"/>
<dbReference type="KEGG" id="nwr:E3U44_13975"/>
<organism evidence="2 3">
    <name type="scientific">Nitrosococcus wardiae</name>
    <dbReference type="NCBI Taxonomy" id="1814290"/>
    <lineage>
        <taxon>Bacteria</taxon>
        <taxon>Pseudomonadati</taxon>
        <taxon>Pseudomonadota</taxon>
        <taxon>Gammaproteobacteria</taxon>
        <taxon>Chromatiales</taxon>
        <taxon>Chromatiaceae</taxon>
        <taxon>Nitrosococcus</taxon>
    </lineage>
</organism>
<name>A0A4P7C3V1_9GAMM</name>
<dbReference type="EMBL" id="CP038033">
    <property type="protein sequence ID" value="QBQ55492.1"/>
    <property type="molecule type" value="Genomic_DNA"/>
</dbReference>
<dbReference type="GO" id="GO:0016787">
    <property type="term" value="F:hydrolase activity"/>
    <property type="evidence" value="ECO:0007669"/>
    <property type="project" value="UniProtKB-KW"/>
</dbReference>
<dbReference type="InterPro" id="IPR042047">
    <property type="entry name" value="SleB_dom1"/>
</dbReference>
<evidence type="ECO:0000313" key="2">
    <source>
        <dbReference type="EMBL" id="QBQ55492.1"/>
    </source>
</evidence>
<protein>
    <submittedName>
        <fullName evidence="2">Cell wall hydrolase</fullName>
    </submittedName>
</protein>
<gene>
    <name evidence="2" type="ORF">E3U44_13975</name>
</gene>
<feature type="domain" description="Cell wall hydrolase SleB" evidence="1">
    <location>
        <begin position="45"/>
        <end position="154"/>
    </location>
</feature>
<reference evidence="2 3" key="1">
    <citation type="submission" date="2019-03" db="EMBL/GenBank/DDBJ databases">
        <title>The genome sequence of Nitrosococcus wardiae strain D1FHST reveals the archetypal metabolic capacity of ammonia-oxidizing Gammaproteobacteria.</title>
        <authorList>
            <person name="Wang L."/>
            <person name="Lim C.K."/>
            <person name="Hanson T.E."/>
            <person name="Dang H."/>
            <person name="Klotz M.G."/>
        </authorList>
    </citation>
    <scope>NUCLEOTIDE SEQUENCE [LARGE SCALE GENOMIC DNA]</scope>
    <source>
        <strain evidence="2 3">D1FHS</strain>
    </source>
</reference>
<dbReference type="AlphaFoldDB" id="A0A4P7C3V1"/>
<proteinExistence type="predicted"/>
<evidence type="ECO:0000259" key="1">
    <source>
        <dbReference type="Pfam" id="PF07486"/>
    </source>
</evidence>
<keyword evidence="3" id="KW-1185">Reference proteome</keyword>
<evidence type="ECO:0000313" key="3">
    <source>
        <dbReference type="Proteomes" id="UP000294325"/>
    </source>
</evidence>